<comment type="caution">
    <text evidence="1">The sequence shown here is derived from an EMBL/GenBank/DDBJ whole genome shotgun (WGS) entry which is preliminary data.</text>
</comment>
<accession>A0A1V3X576</accession>
<reference evidence="3 4" key="1">
    <citation type="submission" date="2017-02" db="EMBL/GenBank/DDBJ databases">
        <title>Complete genome sequences of Mycobacterium kansasii strains isolated from rhesus macaques.</title>
        <authorList>
            <person name="Panda A."/>
            <person name="Nagaraj S."/>
            <person name="Zhao X."/>
            <person name="Tettelin H."/>
            <person name="Detolla L.J."/>
        </authorList>
    </citation>
    <scope>NUCLEOTIDE SEQUENCE [LARGE SCALE GENOMIC DNA]</scope>
    <source>
        <strain evidence="2 3">11-3469</strain>
        <strain evidence="1 4">11-3813</strain>
    </source>
</reference>
<sequence length="38" mass="4038">MLLSMVELKTAAGARHPDARVVADLPCACSREPRATTV</sequence>
<evidence type="ECO:0000313" key="4">
    <source>
        <dbReference type="Proteomes" id="UP000189229"/>
    </source>
</evidence>
<organism evidence="1 4">
    <name type="scientific">Mycobacterium kansasii</name>
    <dbReference type="NCBI Taxonomy" id="1768"/>
    <lineage>
        <taxon>Bacteria</taxon>
        <taxon>Bacillati</taxon>
        <taxon>Actinomycetota</taxon>
        <taxon>Actinomycetes</taxon>
        <taxon>Mycobacteriales</taxon>
        <taxon>Mycobacteriaceae</taxon>
        <taxon>Mycobacterium</taxon>
    </lineage>
</organism>
<evidence type="ECO:0000313" key="1">
    <source>
        <dbReference type="EMBL" id="OOK73996.1"/>
    </source>
</evidence>
<dbReference type="Proteomes" id="UP000188532">
    <property type="component" value="Unassembled WGS sequence"/>
</dbReference>
<name>A0A1V3X576_MYCKA</name>
<dbReference type="AlphaFoldDB" id="A0A1V3X576"/>
<gene>
    <name evidence="2" type="ORF">BZL29_3956</name>
    <name evidence="1" type="ORF">BZL30_4788</name>
</gene>
<evidence type="ECO:0000313" key="3">
    <source>
        <dbReference type="Proteomes" id="UP000188532"/>
    </source>
</evidence>
<dbReference type="EMBL" id="MVBN01000003">
    <property type="protein sequence ID" value="OOK76879.1"/>
    <property type="molecule type" value="Genomic_DNA"/>
</dbReference>
<protein>
    <submittedName>
        <fullName evidence="1">Uncharacterized protein</fullName>
    </submittedName>
</protein>
<proteinExistence type="predicted"/>
<evidence type="ECO:0000313" key="2">
    <source>
        <dbReference type="EMBL" id="OOK76879.1"/>
    </source>
</evidence>
<dbReference type="Proteomes" id="UP000189229">
    <property type="component" value="Unassembled WGS sequence"/>
</dbReference>
<dbReference type="EMBL" id="MVBM01000004">
    <property type="protein sequence ID" value="OOK73996.1"/>
    <property type="molecule type" value="Genomic_DNA"/>
</dbReference>